<protein>
    <submittedName>
        <fullName evidence="10">MFS transporter</fullName>
    </submittedName>
</protein>
<feature type="domain" description="Major facilitator superfamily (MFS) profile" evidence="9">
    <location>
        <begin position="218"/>
        <end position="411"/>
    </location>
</feature>
<comment type="caution">
    <text evidence="10">The sequence shown here is derived from an EMBL/GenBank/DDBJ whole genome shotgun (WGS) entry which is preliminary data.</text>
</comment>
<evidence type="ECO:0000256" key="6">
    <source>
        <dbReference type="ARBA" id="ARBA00022989"/>
    </source>
</evidence>
<reference evidence="11" key="1">
    <citation type="submission" date="2023-06" db="EMBL/GenBank/DDBJ databases">
        <title>Identification and characterization of horizontal gene transfer across gut microbiota members of farm animals based on homology search.</title>
        <authorList>
            <person name="Zeman M."/>
            <person name="Kubasova T."/>
            <person name="Jahodarova E."/>
            <person name="Nykrynova M."/>
            <person name="Rychlik I."/>
        </authorList>
    </citation>
    <scope>NUCLEOTIDE SEQUENCE [LARGE SCALE GENOMIC DNA]</scope>
    <source>
        <strain evidence="11">ET341</strain>
    </source>
</reference>
<evidence type="ECO:0000256" key="5">
    <source>
        <dbReference type="ARBA" id="ARBA00022692"/>
    </source>
</evidence>
<dbReference type="InterPro" id="IPR036259">
    <property type="entry name" value="MFS_trans_sf"/>
</dbReference>
<name>A0ABT7UHC5_9FIRM</name>
<keyword evidence="2" id="KW-0813">Transport</keyword>
<keyword evidence="3" id="KW-1003">Cell membrane</keyword>
<dbReference type="EMBL" id="JAUDCK010000002">
    <property type="protein sequence ID" value="MDM8194940.1"/>
    <property type="molecule type" value="Genomic_DNA"/>
</dbReference>
<sequence>MIEKTKVMEGESMKSLQMKYNGLQILFWLSYLAIYGYVAIFLQYRGLSNTDIGIVTGGGAILSIFLSPFISSLLSRIKGLSINKLIFTLYLIMIVIFTVLTIITSPIFLIMILYVFLLSLIAAMVPLFSTICMNYLKDGQYINFGLARGLGSISYAAGAIIVGQLIEFFNPTVIAFVYTIASIALLILLYTMPPYQIQEETTTKNQENIFSVIKKYRIFFFILVAFTFMYAASTALSTYLINIVKNLGGNTSLYGIAVFCMAASEMPIMSITYRLLKKYRSETLLLASAFFYVLRNLTICLAPHLIVLLVGMMFQGLSFGLFTATITYYVNDHLDVSDQMMGQTMIAMMSTGLGSSIGNIFGGILQDSLGLNSMLIFVCGLTLIGCFIMFMTLKNKVGLGHRPLIKSTKNS</sequence>
<feature type="transmembrane region" description="Helical" evidence="8">
    <location>
        <begin position="145"/>
        <end position="166"/>
    </location>
</feature>
<feature type="transmembrane region" description="Helical" evidence="8">
    <location>
        <begin position="312"/>
        <end position="330"/>
    </location>
</feature>
<dbReference type="InterPro" id="IPR020846">
    <property type="entry name" value="MFS_dom"/>
</dbReference>
<proteinExistence type="predicted"/>
<keyword evidence="11" id="KW-1185">Reference proteome</keyword>
<evidence type="ECO:0000313" key="10">
    <source>
        <dbReference type="EMBL" id="MDM8194940.1"/>
    </source>
</evidence>
<feature type="transmembrane region" description="Helical" evidence="8">
    <location>
        <begin position="109"/>
        <end position="133"/>
    </location>
</feature>
<evidence type="ECO:0000313" key="11">
    <source>
        <dbReference type="Proteomes" id="UP001529275"/>
    </source>
</evidence>
<feature type="transmembrane region" description="Helical" evidence="8">
    <location>
        <begin position="52"/>
        <end position="73"/>
    </location>
</feature>
<keyword evidence="7 8" id="KW-0472">Membrane</keyword>
<evidence type="ECO:0000256" key="2">
    <source>
        <dbReference type="ARBA" id="ARBA00022448"/>
    </source>
</evidence>
<dbReference type="Pfam" id="PF12832">
    <property type="entry name" value="MFS_1_like"/>
    <property type="match status" value="1"/>
</dbReference>
<feature type="transmembrane region" description="Helical" evidence="8">
    <location>
        <begin position="172"/>
        <end position="190"/>
    </location>
</feature>
<organism evidence="10 11">
    <name type="scientific">Massilimicrobiota timonensis</name>
    <dbReference type="NCBI Taxonomy" id="1776392"/>
    <lineage>
        <taxon>Bacteria</taxon>
        <taxon>Bacillati</taxon>
        <taxon>Bacillota</taxon>
        <taxon>Erysipelotrichia</taxon>
        <taxon>Erysipelotrichales</taxon>
        <taxon>Erysipelotrichaceae</taxon>
        <taxon>Massilimicrobiota</taxon>
    </lineage>
</organism>
<dbReference type="PROSITE" id="PS50850">
    <property type="entry name" value="MFS"/>
    <property type="match status" value="1"/>
</dbReference>
<dbReference type="PANTHER" id="PTHR23522:SF10">
    <property type="entry name" value="3-PHENYLPROPIONIC ACID TRANSPORTER-RELATED"/>
    <property type="match status" value="1"/>
</dbReference>
<evidence type="ECO:0000256" key="4">
    <source>
        <dbReference type="ARBA" id="ARBA00022519"/>
    </source>
</evidence>
<keyword evidence="6 8" id="KW-1133">Transmembrane helix</keyword>
<dbReference type="Proteomes" id="UP001529275">
    <property type="component" value="Unassembled WGS sequence"/>
</dbReference>
<dbReference type="Gene3D" id="1.20.1250.20">
    <property type="entry name" value="MFS general substrate transporter like domains"/>
    <property type="match status" value="2"/>
</dbReference>
<feature type="transmembrane region" description="Helical" evidence="8">
    <location>
        <begin position="85"/>
        <end position="103"/>
    </location>
</feature>
<feature type="transmembrane region" description="Helical" evidence="8">
    <location>
        <begin position="20"/>
        <end position="40"/>
    </location>
</feature>
<feature type="transmembrane region" description="Helical" evidence="8">
    <location>
        <begin position="371"/>
        <end position="393"/>
    </location>
</feature>
<comment type="subcellular location">
    <subcellularLocation>
        <location evidence="1">Cell inner membrane</location>
        <topology evidence="1">Multi-pass membrane protein</topology>
    </subcellularLocation>
</comment>
<keyword evidence="4" id="KW-0997">Cell inner membrane</keyword>
<evidence type="ECO:0000256" key="7">
    <source>
        <dbReference type="ARBA" id="ARBA00023136"/>
    </source>
</evidence>
<feature type="transmembrane region" description="Helical" evidence="8">
    <location>
        <begin position="253"/>
        <end position="276"/>
    </location>
</feature>
<dbReference type="InterPro" id="IPR024989">
    <property type="entry name" value="MFS_assoc_dom"/>
</dbReference>
<feature type="transmembrane region" description="Helical" evidence="8">
    <location>
        <begin position="342"/>
        <end position="365"/>
    </location>
</feature>
<accession>A0ABT7UHC5</accession>
<evidence type="ECO:0000256" key="3">
    <source>
        <dbReference type="ARBA" id="ARBA00022475"/>
    </source>
</evidence>
<dbReference type="SUPFAM" id="SSF103473">
    <property type="entry name" value="MFS general substrate transporter"/>
    <property type="match status" value="1"/>
</dbReference>
<keyword evidence="5 8" id="KW-0812">Transmembrane</keyword>
<gene>
    <name evidence="10" type="ORF">QUV98_01270</name>
</gene>
<dbReference type="PANTHER" id="PTHR23522">
    <property type="entry name" value="BLL5896 PROTEIN"/>
    <property type="match status" value="1"/>
</dbReference>
<evidence type="ECO:0000256" key="8">
    <source>
        <dbReference type="SAM" id="Phobius"/>
    </source>
</evidence>
<evidence type="ECO:0000256" key="1">
    <source>
        <dbReference type="ARBA" id="ARBA00004429"/>
    </source>
</evidence>
<feature type="transmembrane region" description="Helical" evidence="8">
    <location>
        <begin position="218"/>
        <end position="241"/>
    </location>
</feature>
<evidence type="ECO:0000259" key="9">
    <source>
        <dbReference type="PROSITE" id="PS50850"/>
    </source>
</evidence>